<protein>
    <recommendedName>
        <fullName evidence="3">RING-type domain-containing protein</fullName>
    </recommendedName>
</protein>
<evidence type="ECO:0000259" key="3">
    <source>
        <dbReference type="PROSITE" id="PS50089"/>
    </source>
</evidence>
<feature type="compositionally biased region" description="Acidic residues" evidence="2">
    <location>
        <begin position="160"/>
        <end position="208"/>
    </location>
</feature>
<keyword evidence="1" id="KW-0862">Zinc</keyword>
<gene>
    <name evidence="4" type="ORF">N0V89_001128</name>
</gene>
<keyword evidence="5" id="KW-1185">Reference proteome</keyword>
<evidence type="ECO:0000256" key="1">
    <source>
        <dbReference type="PROSITE-ProRule" id="PRU00175"/>
    </source>
</evidence>
<comment type="caution">
    <text evidence="4">The sequence shown here is derived from an EMBL/GenBank/DDBJ whole genome shotgun (WGS) entry which is preliminary data.</text>
</comment>
<dbReference type="Gene3D" id="3.30.40.10">
    <property type="entry name" value="Zinc/RING finger domain, C3HC4 (zinc finger)"/>
    <property type="match status" value="1"/>
</dbReference>
<dbReference type="GO" id="GO:0008270">
    <property type="term" value="F:zinc ion binding"/>
    <property type="evidence" value="ECO:0007669"/>
    <property type="project" value="UniProtKB-KW"/>
</dbReference>
<evidence type="ECO:0000313" key="5">
    <source>
        <dbReference type="Proteomes" id="UP001140513"/>
    </source>
</evidence>
<keyword evidence="1" id="KW-0479">Metal-binding</keyword>
<dbReference type="RefSeq" id="XP_056076765.1">
    <property type="nucleotide sequence ID" value="XM_056209943.1"/>
</dbReference>
<dbReference type="OrthoDB" id="2849579at2759"/>
<feature type="compositionally biased region" description="Basic and acidic residues" evidence="2">
    <location>
        <begin position="142"/>
        <end position="159"/>
    </location>
</feature>
<dbReference type="PROSITE" id="PS50089">
    <property type="entry name" value="ZF_RING_2"/>
    <property type="match status" value="1"/>
</dbReference>
<keyword evidence="1" id="KW-0863">Zinc-finger</keyword>
<dbReference type="Proteomes" id="UP001140513">
    <property type="component" value="Unassembled WGS sequence"/>
</dbReference>
<dbReference type="AlphaFoldDB" id="A0A9W8XWJ6"/>
<evidence type="ECO:0000256" key="2">
    <source>
        <dbReference type="SAM" id="MobiDB-lite"/>
    </source>
</evidence>
<reference evidence="4" key="1">
    <citation type="submission" date="2022-10" db="EMBL/GenBank/DDBJ databases">
        <title>Tapping the CABI collections for fungal endophytes: first genome assemblies for Collariella, Neodidymelliopsis, Ascochyta clinopodiicola, Didymella pomorum, Didymosphaeria variabile, Neocosmospora piperis and Neocucurbitaria cava.</title>
        <authorList>
            <person name="Hill R."/>
        </authorList>
    </citation>
    <scope>NUCLEOTIDE SEQUENCE</scope>
    <source>
        <strain evidence="4">IMI 356815</strain>
    </source>
</reference>
<organism evidence="4 5">
    <name type="scientific">Didymosphaeria variabile</name>
    <dbReference type="NCBI Taxonomy" id="1932322"/>
    <lineage>
        <taxon>Eukaryota</taxon>
        <taxon>Fungi</taxon>
        <taxon>Dikarya</taxon>
        <taxon>Ascomycota</taxon>
        <taxon>Pezizomycotina</taxon>
        <taxon>Dothideomycetes</taxon>
        <taxon>Pleosporomycetidae</taxon>
        <taxon>Pleosporales</taxon>
        <taxon>Massarineae</taxon>
        <taxon>Didymosphaeriaceae</taxon>
        <taxon>Didymosphaeria</taxon>
    </lineage>
</organism>
<feature type="domain" description="RING-type" evidence="3">
    <location>
        <begin position="29"/>
        <end position="80"/>
    </location>
</feature>
<evidence type="ECO:0000313" key="4">
    <source>
        <dbReference type="EMBL" id="KAJ4360563.1"/>
    </source>
</evidence>
<dbReference type="InterPro" id="IPR001841">
    <property type="entry name" value="Znf_RING"/>
</dbReference>
<dbReference type="EMBL" id="JAPEUX010000001">
    <property type="protein sequence ID" value="KAJ4360563.1"/>
    <property type="molecule type" value="Genomic_DNA"/>
</dbReference>
<dbReference type="InterPro" id="IPR013083">
    <property type="entry name" value="Znf_RING/FYVE/PHD"/>
</dbReference>
<dbReference type="SUPFAM" id="SSF57850">
    <property type="entry name" value="RING/U-box"/>
    <property type="match status" value="1"/>
</dbReference>
<proteinExistence type="predicted"/>
<accession>A0A9W8XWJ6</accession>
<dbReference type="GeneID" id="80904658"/>
<sequence>MTVFNTETEFQLHGVDHLEPSAYHISQDCDICREPLALVKATCPNDKRLHPAVRIKSCHHVHGTECLNAWLKIGNTCPTCGHMLYLRAMEQPLTQHDVDTMMRELSGMCDEDSIAQSLARYMHISDAAAVKLEQIMHTKVATEETKRKEKEEQDRKDFMLGDDEFLDSDMEGEDAEGGGEEIGDYEDGMEDEDDDDDEEDSSIVSNEE</sequence>
<name>A0A9W8XWJ6_9PLEO</name>
<feature type="region of interest" description="Disordered" evidence="2">
    <location>
        <begin position="142"/>
        <end position="208"/>
    </location>
</feature>